<proteinExistence type="predicted"/>
<dbReference type="Proteomes" id="UP000887576">
    <property type="component" value="Unplaced"/>
</dbReference>
<name>A0AC34QPX3_9BILA</name>
<protein>
    <submittedName>
        <fullName evidence="2">RRM domain-containing protein</fullName>
    </submittedName>
</protein>
<evidence type="ECO:0000313" key="2">
    <source>
        <dbReference type="WBParaSite" id="JU765_v2.g18381.t1"/>
    </source>
</evidence>
<reference evidence="2" key="1">
    <citation type="submission" date="2022-11" db="UniProtKB">
        <authorList>
            <consortium name="WormBaseParasite"/>
        </authorList>
    </citation>
    <scope>IDENTIFICATION</scope>
</reference>
<sequence length="358" mass="41623">MAKDEKSLHVLQVYNISTAATEDVIKQLFQYCGKVQELQVYPVIVTANTQQKVAYVRYEREKSVLLAQHLTNTVFYDRALVCIPATSNVIPDEDTALKSCGTVDKRVLPAHVTNKIETTDDGQKMLYTIDPTLTELGLPQYPPLGADLDPEKVEQTRRTIYVGNLKKDADPDDIIKFFNSIGEVMYLRMANTTEEHDCAYCYVEFTNQESIPQALQNDGVEFQGRPMRIQHSRVAIVKPQQKTKDQAMEEIEEAMRKRDSKTDGKPLVKKRSRTPSPRRSRKSRSRSPRRRSKEPSDRGRDKQREREKDRDKDRKDSDRDKDRGKDRKESERGKERDKERDKRRDKDRESRKDDRGKD</sequence>
<accession>A0AC34QPX3</accession>
<evidence type="ECO:0000313" key="1">
    <source>
        <dbReference type="Proteomes" id="UP000887576"/>
    </source>
</evidence>
<dbReference type="WBParaSite" id="JU765_v2.g18381.t1">
    <property type="protein sequence ID" value="JU765_v2.g18381.t1"/>
    <property type="gene ID" value="JU765_v2.g18381"/>
</dbReference>
<organism evidence="1 2">
    <name type="scientific">Panagrolaimus sp. JU765</name>
    <dbReference type="NCBI Taxonomy" id="591449"/>
    <lineage>
        <taxon>Eukaryota</taxon>
        <taxon>Metazoa</taxon>
        <taxon>Ecdysozoa</taxon>
        <taxon>Nematoda</taxon>
        <taxon>Chromadorea</taxon>
        <taxon>Rhabditida</taxon>
        <taxon>Tylenchina</taxon>
        <taxon>Panagrolaimomorpha</taxon>
        <taxon>Panagrolaimoidea</taxon>
        <taxon>Panagrolaimidae</taxon>
        <taxon>Panagrolaimus</taxon>
    </lineage>
</organism>